<organism evidence="1">
    <name type="scientific">marine sediment metagenome</name>
    <dbReference type="NCBI Taxonomy" id="412755"/>
    <lineage>
        <taxon>unclassified sequences</taxon>
        <taxon>metagenomes</taxon>
        <taxon>ecological metagenomes</taxon>
    </lineage>
</organism>
<name>X0XQI6_9ZZZZ</name>
<evidence type="ECO:0000313" key="1">
    <source>
        <dbReference type="EMBL" id="GAG45500.1"/>
    </source>
</evidence>
<protein>
    <submittedName>
        <fullName evidence="1">Uncharacterized protein</fullName>
    </submittedName>
</protein>
<proteinExistence type="predicted"/>
<dbReference type="AlphaFoldDB" id="X0XQI6"/>
<gene>
    <name evidence="1" type="ORF">S01H1_84901</name>
</gene>
<reference evidence="1" key="1">
    <citation type="journal article" date="2014" name="Front. Microbiol.">
        <title>High frequency of phylogenetically diverse reductive dehalogenase-homologous genes in deep subseafloor sedimentary metagenomes.</title>
        <authorList>
            <person name="Kawai M."/>
            <person name="Futagami T."/>
            <person name="Toyoda A."/>
            <person name="Takaki Y."/>
            <person name="Nishi S."/>
            <person name="Hori S."/>
            <person name="Arai W."/>
            <person name="Tsubouchi T."/>
            <person name="Morono Y."/>
            <person name="Uchiyama I."/>
            <person name="Ito T."/>
            <person name="Fujiyama A."/>
            <person name="Inagaki F."/>
            <person name="Takami H."/>
        </authorList>
    </citation>
    <scope>NUCLEOTIDE SEQUENCE</scope>
    <source>
        <strain evidence="1">Expedition CK06-06</strain>
    </source>
</reference>
<sequence length="106" mass="11060">MSRLAAAAKLRLAKHPCCLRLAVTILIACHTPPVLAGPPTGPTLPPPEKGGYTQSLGMPPVYKGYGGFDLQWFRPSDARELSGLASFGLYRDVGSPVVGALAVGSE</sequence>
<accession>X0XQI6</accession>
<dbReference type="EMBL" id="BARS01058102">
    <property type="protein sequence ID" value="GAG45500.1"/>
    <property type="molecule type" value="Genomic_DNA"/>
</dbReference>
<feature type="non-terminal residue" evidence="1">
    <location>
        <position position="106"/>
    </location>
</feature>
<comment type="caution">
    <text evidence="1">The sequence shown here is derived from an EMBL/GenBank/DDBJ whole genome shotgun (WGS) entry which is preliminary data.</text>
</comment>